<evidence type="ECO:0000313" key="2">
    <source>
        <dbReference type="Proteomes" id="UP000240916"/>
    </source>
</evidence>
<evidence type="ECO:0000313" key="1">
    <source>
        <dbReference type="EMBL" id="ATS93007.1"/>
    </source>
</evidence>
<sequence length="406" mass="45694">MSDDKPSLGERLAARAMESEETEYTAKTEFDGVSGYIQTGPVDTKVTPEEYSDILVRFGYDPKKIRIVGYPRVSRWQQRARKKVWSDEKAQYIQTHEFETVWLEAYRFSIAPTLPGLDLPALYAAVERDHEVRTSDRVDGQATVVVAWGDVQTGKVDHLGGMEELLHRLQDKRDALREYLARTPHDHIVVADVGDIIEGFDNVDSQIRTNGLSLMDQVEVAATEFWKTIKLCAEYAPVDVLSIPSNHCAWRRGSKQIAGLPNDDWGIHISKRLEGLSNELGLGVKFHRPESEYLEMLEFDIRGTRLGLAHGHQARNPKSVCDWWAKMSHAGELSCDVLLTGHFHFPTFRPSGRNPRTGRTKWHVQCSTLDNGSAWVRNAFGEDGDPALTVFTIDEGGFNVSGFALL</sequence>
<gene>
    <name evidence="1" type="ORF">SEA_SUPERPHIKIMAN_166</name>
</gene>
<dbReference type="EMBL" id="MF919534">
    <property type="protein sequence ID" value="ATS93007.1"/>
    <property type="molecule type" value="Genomic_DNA"/>
</dbReference>
<protein>
    <recommendedName>
        <fullName evidence="3">Helix-turn-helix DNA binding protein</fullName>
    </recommendedName>
</protein>
<organism evidence="1 2">
    <name type="scientific">Mycobacterium phage Superphikiman</name>
    <dbReference type="NCBI Taxonomy" id="2041551"/>
    <lineage>
        <taxon>Viruses</taxon>
        <taxon>Duplodnaviria</taxon>
        <taxon>Heunggongvirae</taxon>
        <taxon>Uroviricota</taxon>
        <taxon>Caudoviricetes</taxon>
        <taxon>Omegavirus</taxon>
        <taxon>Omegavirus courthouse</taxon>
    </lineage>
</organism>
<proteinExistence type="predicted"/>
<reference evidence="1 2" key="1">
    <citation type="submission" date="2017-09" db="EMBL/GenBank/DDBJ databases">
        <authorList>
            <person name="Pradhan P."/>
            <person name="Aluri L.S."/>
            <person name="Anandarajan D."/>
            <person name="Beiriger J.C."/>
            <person name="Bethamcharla R."/>
            <person name="Betini N."/>
            <person name="Bhatt S.D."/>
            <person name="Chengalvala S."/>
            <person name="Cox N.E."/>
            <person name="Delvadia B.P."/>
            <person name="Desai A.S."/>
            <person name="Devaney A.M."/>
            <person name="Doyle B.K."/>
            <person name="Edgerton A.O."/>
            <person name="Erlich M.C."/>
            <person name="Fitzpatrick K.C."/>
            <person name="Gajjar E.A."/>
            <person name="Ganguly A."/>
            <person name="Gill R.S."/>
            <person name="Goldman M.G."/>
            <person name="Good P.M."/>
            <person name="Gupta N."/>
            <person name="Haddad L.M."/>
            <person name="Han E.J."/>
            <person name="Jain S."/>
            <person name="Jiang A."/>
            <person name="Jurgielewicz A.D."/>
            <person name="Kainth D.K."/>
            <person name="Karam J.M."/>
            <person name="Kodavatiganti M."/>
            <person name="Kriete S.J."/>
            <person name="MacDonald C.E."/>
            <person name="Maret J.P."/>
            <person name="Mathew A.E."/>
            <person name="Nako S."/>
            <person name="Natrajan M."/>
            <person name="Nishu N.M."/>
            <person name="Parikh A."/>
            <person name="Patel N."/>
            <person name="Patel P.D."/>
            <person name="Patel S."/>
            <person name="Patra K."/>
            <person name="Pumpuckdee D."/>
            <person name="Rai K."/>
            <person name="Ramanathan A."/>
            <person name="Sarkar A."/>
            <person name="Schaffer B.L."/>
            <person name="Shah P."/>
            <person name="Tata R.K."/>
            <person name="Tawfik A.H."/>
            <person name="Thuremella B.T."/>
            <person name="Toma J."/>
            <person name="Tran T.L."/>
            <person name="Veera S."/>
            <person name="Vemulapalli V.K."/>
            <person name="Vidas T.V."/>
            <person name="Vieira K.S."/>
            <person name="Vijayakumar G."/>
            <person name="Walor T.A."/>
            <person name="White C.R."/>
            <person name="Wong B.M."/>
            <person name="Zhao Sl."/>
            <person name="McDonald M.T."/>
            <person name="Dalia R."/>
            <person name="Little J.L."/>
            <person name="Gurney S.M.R."/>
            <person name="Bollivar D.W."/>
            <person name="Garlena R.A."/>
            <person name="Russell D.A."/>
            <person name="Pope W.H."/>
            <person name="Jacobs-Sera D."/>
            <person name="Hendrix R.W."/>
            <person name="Hatfull G.F."/>
        </authorList>
    </citation>
    <scope>NUCLEOTIDE SEQUENCE [LARGE SCALE GENOMIC DNA]</scope>
</reference>
<dbReference type="Proteomes" id="UP000240916">
    <property type="component" value="Segment"/>
</dbReference>
<evidence type="ECO:0008006" key="3">
    <source>
        <dbReference type="Google" id="ProtNLM"/>
    </source>
</evidence>
<name>A0A2D2W481_9CAUD</name>
<dbReference type="Gene3D" id="3.60.21.10">
    <property type="match status" value="1"/>
</dbReference>
<accession>A0A2D2W481</accession>
<dbReference type="InterPro" id="IPR029052">
    <property type="entry name" value="Metallo-depent_PP-like"/>
</dbReference>
<dbReference type="SUPFAM" id="SSF56300">
    <property type="entry name" value="Metallo-dependent phosphatases"/>
    <property type="match status" value="1"/>
</dbReference>